<dbReference type="SUPFAM" id="SSF51735">
    <property type="entry name" value="NAD(P)-binding Rossmann-fold domains"/>
    <property type="match status" value="1"/>
</dbReference>
<evidence type="ECO:0000256" key="2">
    <source>
        <dbReference type="ARBA" id="ARBA00023002"/>
    </source>
</evidence>
<dbReference type="PROSITE" id="PS00061">
    <property type="entry name" value="ADH_SHORT"/>
    <property type="match status" value="1"/>
</dbReference>
<dbReference type="InterPro" id="IPR020904">
    <property type="entry name" value="Sc_DH/Rdtase_CS"/>
</dbReference>
<dbReference type="Proteomes" id="UP000185192">
    <property type="component" value="Unassembled WGS sequence"/>
</dbReference>
<dbReference type="PRINTS" id="PR00080">
    <property type="entry name" value="SDRFAMILY"/>
</dbReference>
<evidence type="ECO:0000256" key="1">
    <source>
        <dbReference type="ARBA" id="ARBA00006484"/>
    </source>
</evidence>
<evidence type="ECO:0000313" key="3">
    <source>
        <dbReference type="EMBL" id="SIN62604.1"/>
    </source>
</evidence>
<protein>
    <submittedName>
        <fullName evidence="3">Enoyl-(Acyl carrier protein) reductase</fullName>
    </submittedName>
</protein>
<dbReference type="OrthoDB" id="5457012at2"/>
<dbReference type="GO" id="GO:0016491">
    <property type="term" value="F:oxidoreductase activity"/>
    <property type="evidence" value="ECO:0007669"/>
    <property type="project" value="UniProtKB-KW"/>
</dbReference>
<dbReference type="RefSeq" id="WP_074204070.1">
    <property type="nucleotide sequence ID" value="NZ_FSQW01000001.1"/>
</dbReference>
<dbReference type="InterPro" id="IPR036291">
    <property type="entry name" value="NAD(P)-bd_dom_sf"/>
</dbReference>
<sequence>MTGRLEGKTAIVTGGASGIGAAIVKRFAAEGAQVLSTDIQVDLGQQVAGSAGALFMEQDVSGADGWSAVMDRAGAEFGRLDILVNNAGIVIGQSIEEVDLDSWHRLLGINLTGVMLGCQNAIRLMKENPGGSSGSIINIASTSAFAALPSDVTYTAAKSGVRMLSKSVAVHCAQAGLNIRCNNLVPGATHTAIIDEAAKVVPGMMDMVAAMSPFNRVGQGADLAGAAVYLASDDAVFVTGSDMLVDGGMLAVHPGY</sequence>
<dbReference type="AlphaFoldDB" id="A0A1N6CW21"/>
<keyword evidence="2" id="KW-0560">Oxidoreductase</keyword>
<dbReference type="FunFam" id="3.40.50.720:FF:000084">
    <property type="entry name" value="Short-chain dehydrogenase reductase"/>
    <property type="match status" value="1"/>
</dbReference>
<reference evidence="4" key="1">
    <citation type="submission" date="2016-11" db="EMBL/GenBank/DDBJ databases">
        <authorList>
            <person name="Varghese N."/>
            <person name="Submissions S."/>
        </authorList>
    </citation>
    <scope>NUCLEOTIDE SEQUENCE [LARGE SCALE GENOMIC DNA]</scope>
    <source>
        <strain evidence="4">DSM 22363</strain>
    </source>
</reference>
<evidence type="ECO:0000313" key="4">
    <source>
        <dbReference type="Proteomes" id="UP000185192"/>
    </source>
</evidence>
<dbReference type="STRING" id="1123272.SAMN02745824_1099"/>
<dbReference type="PRINTS" id="PR00081">
    <property type="entry name" value="GDHRDH"/>
</dbReference>
<dbReference type="Gene3D" id="3.40.50.720">
    <property type="entry name" value="NAD(P)-binding Rossmann-like Domain"/>
    <property type="match status" value="1"/>
</dbReference>
<dbReference type="Pfam" id="PF13561">
    <property type="entry name" value="adh_short_C2"/>
    <property type="match status" value="1"/>
</dbReference>
<keyword evidence="4" id="KW-1185">Reference proteome</keyword>
<dbReference type="EMBL" id="FSQW01000001">
    <property type="protein sequence ID" value="SIN62604.1"/>
    <property type="molecule type" value="Genomic_DNA"/>
</dbReference>
<gene>
    <name evidence="3" type="ORF">SAMN02745824_1099</name>
</gene>
<dbReference type="PANTHER" id="PTHR43180:SF66">
    <property type="entry name" value="SHORT-CHAIN DEHYDROGENASE_REDUCTASE FAMILY PROTEIN"/>
    <property type="match status" value="1"/>
</dbReference>
<dbReference type="InterPro" id="IPR002347">
    <property type="entry name" value="SDR_fam"/>
</dbReference>
<proteinExistence type="inferred from homology"/>
<comment type="similarity">
    <text evidence="1">Belongs to the short-chain dehydrogenases/reductases (SDR) family.</text>
</comment>
<dbReference type="PANTHER" id="PTHR43180">
    <property type="entry name" value="3-OXOACYL-(ACYL-CARRIER-PROTEIN) REDUCTASE (AFU_ORTHOLOGUE AFUA_6G11210)"/>
    <property type="match status" value="1"/>
</dbReference>
<name>A0A1N6CW21_9SPHN</name>
<accession>A0A1N6CW21</accession>
<organism evidence="3 4">
    <name type="scientific">Parasphingorhabdus marina DSM 22363</name>
    <dbReference type="NCBI Taxonomy" id="1123272"/>
    <lineage>
        <taxon>Bacteria</taxon>
        <taxon>Pseudomonadati</taxon>
        <taxon>Pseudomonadota</taxon>
        <taxon>Alphaproteobacteria</taxon>
        <taxon>Sphingomonadales</taxon>
        <taxon>Sphingomonadaceae</taxon>
        <taxon>Parasphingorhabdus</taxon>
    </lineage>
</organism>